<dbReference type="Pfam" id="PF05986">
    <property type="entry name" value="ADAMTS_spacer1"/>
    <property type="match status" value="1"/>
</dbReference>
<evidence type="ECO:0000256" key="4">
    <source>
        <dbReference type="ARBA" id="ARBA00022801"/>
    </source>
</evidence>
<dbReference type="InterPro" id="IPR010294">
    <property type="entry name" value="ADAMTS_spacer1"/>
</dbReference>
<evidence type="ECO:0000313" key="10">
    <source>
        <dbReference type="EMBL" id="KAJ8303457.1"/>
    </source>
</evidence>
<evidence type="ECO:0000256" key="7">
    <source>
        <dbReference type="ARBA" id="ARBA00023180"/>
    </source>
</evidence>
<dbReference type="EMBL" id="JARBDR010000917">
    <property type="protein sequence ID" value="KAJ8303457.1"/>
    <property type="molecule type" value="Genomic_DNA"/>
</dbReference>
<dbReference type="Gene3D" id="2.60.120.830">
    <property type="match status" value="1"/>
</dbReference>
<keyword evidence="5" id="KW-0862">Zinc</keyword>
<dbReference type="PRINTS" id="PR01705">
    <property type="entry name" value="TSP1REPEAT"/>
</dbReference>
<evidence type="ECO:0000256" key="6">
    <source>
        <dbReference type="ARBA" id="ARBA00023157"/>
    </source>
</evidence>
<sequence>MISHTGIIKEVLECFMMVKDICKSLWCYRGKKRCETKFLPAAEGTSCGHGMWCRQGECVKFGDDGPVPIQGGWSDWTQWSDCSRTCGGGIRIRERQCNRPLPQYGGLHCTGNDKVYKMCNVQLESHPIGCDWIVGSNATNDNCGVCNGDNTSCKLIQGEYSQQPQLNTYFPVAIIPKSARSIKIAEKAISSNYIAVRDIFGKYTLNGNHKVAWPGEYTLGGAKFRYNRPYNVPETLESEGPLQEDIVVEVLKGICVWHIF</sequence>
<dbReference type="Proteomes" id="UP001217089">
    <property type="component" value="Unassembled WGS sequence"/>
</dbReference>
<dbReference type="PANTHER" id="PTHR13723:SF293">
    <property type="entry name" value="A DISINTEGRIN AND METALLOPROTEINASE WITH THROMBOSPONDIN MOTIFS 18"/>
    <property type="match status" value="1"/>
</dbReference>
<dbReference type="PROSITE" id="PS50092">
    <property type="entry name" value="TSP1"/>
    <property type="match status" value="1"/>
</dbReference>
<reference evidence="10 11" key="1">
    <citation type="submission" date="2022-12" db="EMBL/GenBank/DDBJ databases">
        <title>Chromosome-level genome of Tegillarca granosa.</title>
        <authorList>
            <person name="Kim J."/>
        </authorList>
    </citation>
    <scope>NUCLEOTIDE SEQUENCE [LARGE SCALE GENOMIC DNA]</scope>
    <source>
        <strain evidence="10">Teg-2019</strain>
        <tissue evidence="10">Adductor muscle</tissue>
    </source>
</reference>
<dbReference type="SMART" id="SM00209">
    <property type="entry name" value="TSP1"/>
    <property type="match status" value="1"/>
</dbReference>
<dbReference type="InterPro" id="IPR041645">
    <property type="entry name" value="ADAMTS_CR_2"/>
</dbReference>
<evidence type="ECO:0000259" key="8">
    <source>
        <dbReference type="Pfam" id="PF05986"/>
    </source>
</evidence>
<feature type="domain" description="ADAMTS cysteine-rich" evidence="9">
    <location>
        <begin position="12"/>
        <end position="59"/>
    </location>
</feature>
<dbReference type="Gene3D" id="2.20.100.10">
    <property type="entry name" value="Thrombospondin type-1 (TSP1) repeat"/>
    <property type="match status" value="1"/>
</dbReference>
<keyword evidence="6" id="KW-1015">Disulfide bond</keyword>
<comment type="caution">
    <text evidence="10">The sequence shown here is derived from an EMBL/GenBank/DDBJ whole genome shotgun (WGS) entry which is preliminary data.</text>
</comment>
<evidence type="ECO:0000313" key="11">
    <source>
        <dbReference type="Proteomes" id="UP001217089"/>
    </source>
</evidence>
<keyword evidence="11" id="KW-1185">Reference proteome</keyword>
<evidence type="ECO:0000259" key="9">
    <source>
        <dbReference type="Pfam" id="PF17771"/>
    </source>
</evidence>
<keyword evidence="7" id="KW-0325">Glycoprotein</keyword>
<keyword evidence="2" id="KW-0964">Secreted</keyword>
<organism evidence="10 11">
    <name type="scientific">Tegillarca granosa</name>
    <name type="common">Malaysian cockle</name>
    <name type="synonym">Anadara granosa</name>
    <dbReference type="NCBI Taxonomy" id="220873"/>
    <lineage>
        <taxon>Eukaryota</taxon>
        <taxon>Metazoa</taxon>
        <taxon>Spiralia</taxon>
        <taxon>Lophotrochozoa</taxon>
        <taxon>Mollusca</taxon>
        <taxon>Bivalvia</taxon>
        <taxon>Autobranchia</taxon>
        <taxon>Pteriomorphia</taxon>
        <taxon>Arcoida</taxon>
        <taxon>Arcoidea</taxon>
        <taxon>Arcidae</taxon>
        <taxon>Tegillarca</taxon>
    </lineage>
</organism>
<dbReference type="InterPro" id="IPR036383">
    <property type="entry name" value="TSP1_rpt_sf"/>
</dbReference>
<keyword evidence="3" id="KW-0479">Metal-binding</keyword>
<evidence type="ECO:0000256" key="3">
    <source>
        <dbReference type="ARBA" id="ARBA00022723"/>
    </source>
</evidence>
<dbReference type="PANTHER" id="PTHR13723">
    <property type="entry name" value="ADAMTS A DISINTEGRIN AND METALLOPROTEASE WITH THROMBOSPONDIN MOTIFS PROTEASE"/>
    <property type="match status" value="1"/>
</dbReference>
<proteinExistence type="predicted"/>
<evidence type="ECO:0000256" key="1">
    <source>
        <dbReference type="ARBA" id="ARBA00004613"/>
    </source>
</evidence>
<evidence type="ECO:0000256" key="5">
    <source>
        <dbReference type="ARBA" id="ARBA00022833"/>
    </source>
</evidence>
<comment type="subcellular location">
    <subcellularLocation>
        <location evidence="1">Secreted</location>
    </subcellularLocation>
</comment>
<feature type="domain" description="ADAMTS/ADAMTS-like Spacer 1" evidence="8">
    <location>
        <begin position="156"/>
        <end position="252"/>
    </location>
</feature>
<dbReference type="InterPro" id="IPR050439">
    <property type="entry name" value="ADAMTS_ADAMTS-like"/>
</dbReference>
<dbReference type="SUPFAM" id="SSF82895">
    <property type="entry name" value="TSP-1 type 1 repeat"/>
    <property type="match status" value="1"/>
</dbReference>
<gene>
    <name evidence="10" type="ORF">KUTeg_019853</name>
</gene>
<accession>A0ABQ9EDR3</accession>
<protein>
    <submittedName>
        <fullName evidence="10">Uncharacterized protein</fullName>
    </submittedName>
</protein>
<dbReference type="Pfam" id="PF17771">
    <property type="entry name" value="ADAMTS_CR_2"/>
    <property type="match status" value="1"/>
</dbReference>
<name>A0ABQ9EDR3_TEGGR</name>
<dbReference type="InterPro" id="IPR000884">
    <property type="entry name" value="TSP1_rpt"/>
</dbReference>
<dbReference type="Pfam" id="PF00090">
    <property type="entry name" value="TSP_1"/>
    <property type="match status" value="1"/>
</dbReference>
<evidence type="ECO:0000256" key="2">
    <source>
        <dbReference type="ARBA" id="ARBA00022525"/>
    </source>
</evidence>
<keyword evidence="4" id="KW-0378">Hydrolase</keyword>
<dbReference type="Gene3D" id="3.40.1620.60">
    <property type="match status" value="1"/>
</dbReference>